<gene>
    <name evidence="1" type="ORF">RPERSI_LOCUS11320</name>
</gene>
<comment type="caution">
    <text evidence="1">The sequence shown here is derived from an EMBL/GenBank/DDBJ whole genome shotgun (WGS) entry which is preliminary data.</text>
</comment>
<accession>A0ACA9PS23</accession>
<dbReference type="EMBL" id="CAJVQC010023201">
    <property type="protein sequence ID" value="CAG8721293.1"/>
    <property type="molecule type" value="Genomic_DNA"/>
</dbReference>
<reference evidence="1" key="1">
    <citation type="submission" date="2021-06" db="EMBL/GenBank/DDBJ databases">
        <authorList>
            <person name="Kallberg Y."/>
            <person name="Tangrot J."/>
            <person name="Rosling A."/>
        </authorList>
    </citation>
    <scope>NUCLEOTIDE SEQUENCE</scope>
    <source>
        <strain evidence="1">MA461A</strain>
    </source>
</reference>
<sequence>PIIWVKASGGKIPDHAYYANGKAIGRGDLNNKTFHNIYTQGIHPGYVEENQGLVVEYDHKKILLSEYEVLVIVALEWVHISRSSELSNITPFIVGTEN</sequence>
<evidence type="ECO:0000313" key="1">
    <source>
        <dbReference type="EMBL" id="CAG8721293.1"/>
    </source>
</evidence>
<organism evidence="1 2">
    <name type="scientific">Racocetra persica</name>
    <dbReference type="NCBI Taxonomy" id="160502"/>
    <lineage>
        <taxon>Eukaryota</taxon>
        <taxon>Fungi</taxon>
        <taxon>Fungi incertae sedis</taxon>
        <taxon>Mucoromycota</taxon>
        <taxon>Glomeromycotina</taxon>
        <taxon>Glomeromycetes</taxon>
        <taxon>Diversisporales</taxon>
        <taxon>Gigasporaceae</taxon>
        <taxon>Racocetra</taxon>
    </lineage>
</organism>
<feature type="non-terminal residue" evidence="1">
    <location>
        <position position="1"/>
    </location>
</feature>
<feature type="non-terminal residue" evidence="1">
    <location>
        <position position="98"/>
    </location>
</feature>
<keyword evidence="2" id="KW-1185">Reference proteome</keyword>
<dbReference type="Proteomes" id="UP000789920">
    <property type="component" value="Unassembled WGS sequence"/>
</dbReference>
<evidence type="ECO:0000313" key="2">
    <source>
        <dbReference type="Proteomes" id="UP000789920"/>
    </source>
</evidence>
<protein>
    <submittedName>
        <fullName evidence="1">33754_t:CDS:1</fullName>
    </submittedName>
</protein>
<name>A0ACA9PS23_9GLOM</name>
<proteinExistence type="predicted"/>